<dbReference type="EMBL" id="JACHCA010000022">
    <property type="protein sequence ID" value="MBB6131325.1"/>
    <property type="molecule type" value="Genomic_DNA"/>
</dbReference>
<dbReference type="AlphaFoldDB" id="A0A841JSR6"/>
<evidence type="ECO:0000313" key="1">
    <source>
        <dbReference type="EMBL" id="MBB6131325.1"/>
    </source>
</evidence>
<protein>
    <submittedName>
        <fullName evidence="1">Uncharacterized protein</fullName>
    </submittedName>
</protein>
<reference evidence="1 2" key="1">
    <citation type="submission" date="2020-08" db="EMBL/GenBank/DDBJ databases">
        <title>Genomic Encyclopedia of Type Strains, Phase IV (KMG-V): Genome sequencing to study the core and pangenomes of soil and plant-associated prokaryotes.</title>
        <authorList>
            <person name="Whitman W."/>
        </authorList>
    </citation>
    <scope>NUCLEOTIDE SEQUENCE [LARGE SCALE GENOMIC DNA]</scope>
    <source>
        <strain evidence="1 2">MP601</strain>
    </source>
</reference>
<dbReference type="RefSeq" id="WP_183589849.1">
    <property type="nucleotide sequence ID" value="NZ_JACHCA010000022.1"/>
</dbReference>
<gene>
    <name evidence="1" type="ORF">HDF22_005476</name>
</gene>
<evidence type="ECO:0000313" key="2">
    <source>
        <dbReference type="Proteomes" id="UP000548326"/>
    </source>
</evidence>
<comment type="caution">
    <text evidence="1">The sequence shown here is derived from an EMBL/GenBank/DDBJ whole genome shotgun (WGS) entry which is preliminary data.</text>
</comment>
<organism evidence="1 2">
    <name type="scientific">Mucilaginibacter lappiensis</name>
    <dbReference type="NCBI Taxonomy" id="354630"/>
    <lineage>
        <taxon>Bacteria</taxon>
        <taxon>Pseudomonadati</taxon>
        <taxon>Bacteroidota</taxon>
        <taxon>Sphingobacteriia</taxon>
        <taxon>Sphingobacteriales</taxon>
        <taxon>Sphingobacteriaceae</taxon>
        <taxon>Mucilaginibacter</taxon>
    </lineage>
</organism>
<sequence length="282" mass="30166">MANLFKNGTNVFQNNGNIFRVGTTPVFSITAVPGFTGGAAISFDSITNDRVFVAGGGLGRLYVYTLSTGNTYYINTGVGNCFGVFFDKQRNKIYVSVYNYGFQVYDASTLSPSSSAIATVTGIPTAYDVCVDPVATNNRMFVLSQGDGNSIYGSLYVLNATTYAIINTITVGNVFGYFSRCDPDASANRIFLGVGSKINIYDLTTFSLLTSINRLGISMSFDTTSANNRFGVGNYILNKSTLGVSTSVPVSQAYGVEFDALVNSRIFITDQSSLIIATQIAV</sequence>
<dbReference type="SUPFAM" id="SSF75011">
    <property type="entry name" value="3-carboxy-cis,cis-mucoante lactonizing enzyme"/>
    <property type="match status" value="1"/>
</dbReference>
<proteinExistence type="predicted"/>
<dbReference type="InterPro" id="IPR015943">
    <property type="entry name" value="WD40/YVTN_repeat-like_dom_sf"/>
</dbReference>
<accession>A0A841JSR6</accession>
<dbReference type="Proteomes" id="UP000548326">
    <property type="component" value="Unassembled WGS sequence"/>
</dbReference>
<name>A0A841JSR6_9SPHI</name>
<dbReference type="Gene3D" id="2.130.10.10">
    <property type="entry name" value="YVTN repeat-like/Quinoprotein amine dehydrogenase"/>
    <property type="match status" value="1"/>
</dbReference>